<dbReference type="OrthoDB" id="6365952at2759"/>
<evidence type="ECO:0000256" key="2">
    <source>
        <dbReference type="ARBA" id="ARBA00023157"/>
    </source>
</evidence>
<feature type="disulfide bond" evidence="3">
    <location>
        <begin position="98"/>
        <end position="126"/>
    </location>
</feature>
<dbReference type="GO" id="GO:0005576">
    <property type="term" value="C:extracellular region"/>
    <property type="evidence" value="ECO:0007669"/>
    <property type="project" value="InterPro"/>
</dbReference>
<evidence type="ECO:0000256" key="4">
    <source>
        <dbReference type="SAM" id="Phobius"/>
    </source>
</evidence>
<name>A0A6V7VK83_MELEN</name>
<organism evidence="5 6">
    <name type="scientific">Meloidogyne enterolobii</name>
    <name type="common">Root-knot nematode worm</name>
    <name type="synonym">Meloidogyne mayaguensis</name>
    <dbReference type="NCBI Taxonomy" id="390850"/>
    <lineage>
        <taxon>Eukaryota</taxon>
        <taxon>Metazoa</taxon>
        <taxon>Ecdysozoa</taxon>
        <taxon>Nematoda</taxon>
        <taxon>Chromadorea</taxon>
        <taxon>Rhabditida</taxon>
        <taxon>Tylenchina</taxon>
        <taxon>Tylenchomorpha</taxon>
        <taxon>Tylenchoidea</taxon>
        <taxon>Meloidogynidae</taxon>
        <taxon>Meloidogyninae</taxon>
        <taxon>Meloidogyne</taxon>
    </lineage>
</organism>
<sequence length="156" mass="18204">MSTEQQNTINNTNLTKNLKIIKNKNRILHKYLNNSTSFYGNLFILLISLLFLTKMVKSTTEINNSKNSIESENVSSDTCDIHANDSLHALMDRICELCHDMYSHQQPNMRADCRSDCFRNNNFKRCLRLFKPTGRSSAQRHRMRFLEESLHSFLIA</sequence>
<proteinExistence type="inferred from homology"/>
<dbReference type="PROSITE" id="PS01250">
    <property type="entry name" value="CHH_MIH_GIH"/>
    <property type="match status" value="1"/>
</dbReference>
<dbReference type="PANTHER" id="PTHR35981:SF2">
    <property type="entry name" value="ION TRANSPORT PEPTIDE, ISOFORM C"/>
    <property type="match status" value="1"/>
</dbReference>
<dbReference type="Pfam" id="PF01147">
    <property type="entry name" value="Crust_neurohorm"/>
    <property type="match status" value="1"/>
</dbReference>
<keyword evidence="2 3" id="KW-1015">Disulfide bond</keyword>
<keyword evidence="4" id="KW-0472">Membrane</keyword>
<gene>
    <name evidence="5" type="ORF">MENT_LOCUS27078</name>
</gene>
<comment type="caution">
    <text evidence="5">The sequence shown here is derived from an EMBL/GenBank/DDBJ whole genome shotgun (WGS) entry which is preliminary data.</text>
</comment>
<evidence type="ECO:0000313" key="6">
    <source>
        <dbReference type="Proteomes" id="UP000580250"/>
    </source>
</evidence>
<dbReference type="AlphaFoldDB" id="A0A6V7VK83"/>
<accession>A0A6V7VK83</accession>
<comment type="similarity">
    <text evidence="1">Belongs to the arthropod CHH/MIH/GIH/VIH hormone family.</text>
</comment>
<dbReference type="Proteomes" id="UP000580250">
    <property type="component" value="Unassembled WGS sequence"/>
</dbReference>
<dbReference type="SUPFAM" id="SSF81778">
    <property type="entry name" value="Crustacean CHH/MIH/GIH neurohormone"/>
    <property type="match status" value="1"/>
</dbReference>
<evidence type="ECO:0000313" key="5">
    <source>
        <dbReference type="EMBL" id="CAD2175357.1"/>
    </source>
</evidence>
<dbReference type="InterPro" id="IPR031098">
    <property type="entry name" value="Crust_neurohorm"/>
</dbReference>
<keyword evidence="4" id="KW-1133">Transmembrane helix</keyword>
<feature type="disulfide bond" evidence="3">
    <location>
        <begin position="79"/>
        <end position="117"/>
    </location>
</feature>
<dbReference type="PANTHER" id="PTHR35981">
    <property type="entry name" value="ION TRANSPORT PEPTIDE, ISOFORM C"/>
    <property type="match status" value="1"/>
</dbReference>
<feature type="transmembrane region" description="Helical" evidence="4">
    <location>
        <begin position="38"/>
        <end position="56"/>
    </location>
</feature>
<dbReference type="Gene3D" id="1.10.2010.10">
    <property type="entry name" value="Crustacean CHH/MIH/GIH neurohormone"/>
    <property type="match status" value="1"/>
</dbReference>
<evidence type="ECO:0000256" key="1">
    <source>
        <dbReference type="ARBA" id="ARBA00005447"/>
    </source>
</evidence>
<feature type="disulfide bond" evidence="3">
    <location>
        <begin position="95"/>
        <end position="113"/>
    </location>
</feature>
<dbReference type="GO" id="GO:0007623">
    <property type="term" value="P:circadian rhythm"/>
    <property type="evidence" value="ECO:0007669"/>
    <property type="project" value="TreeGrafter"/>
</dbReference>
<dbReference type="GO" id="GO:0005184">
    <property type="term" value="F:neuropeptide hormone activity"/>
    <property type="evidence" value="ECO:0007669"/>
    <property type="project" value="InterPro"/>
</dbReference>
<reference evidence="5 6" key="1">
    <citation type="submission" date="2020-08" db="EMBL/GenBank/DDBJ databases">
        <authorList>
            <person name="Koutsovoulos G."/>
            <person name="Danchin GJ E."/>
        </authorList>
    </citation>
    <scope>NUCLEOTIDE SEQUENCE [LARGE SCALE GENOMIC DNA]</scope>
</reference>
<dbReference type="InterPro" id="IPR018251">
    <property type="entry name" value="Crust_neurhormone_CS"/>
</dbReference>
<dbReference type="InterPro" id="IPR035957">
    <property type="entry name" value="Crust_neurohorm_sf"/>
</dbReference>
<keyword evidence="4" id="KW-0812">Transmembrane</keyword>
<evidence type="ECO:0000256" key="3">
    <source>
        <dbReference type="PIRSR" id="PIRSR631098-51"/>
    </source>
</evidence>
<dbReference type="EMBL" id="CAJEWN010000252">
    <property type="protein sequence ID" value="CAD2175357.1"/>
    <property type="molecule type" value="Genomic_DNA"/>
</dbReference>
<protein>
    <submittedName>
        <fullName evidence="5">Uncharacterized protein</fullName>
    </submittedName>
</protein>